<dbReference type="InterPro" id="IPR012951">
    <property type="entry name" value="BBE"/>
</dbReference>
<dbReference type="Pfam" id="PF08031">
    <property type="entry name" value="BBE"/>
    <property type="match status" value="1"/>
</dbReference>
<feature type="chain" id="PRO_5045319407" evidence="3">
    <location>
        <begin position="24"/>
        <end position="605"/>
    </location>
</feature>
<dbReference type="PANTHER" id="PTHR13878">
    <property type="entry name" value="GULONOLACTONE OXIDASE"/>
    <property type="match status" value="1"/>
</dbReference>
<keyword evidence="3" id="KW-0732">Signal</keyword>
<reference evidence="5 6" key="1">
    <citation type="submission" date="2024-01" db="EMBL/GenBank/DDBJ databases">
        <title>Complete genome of Cladobotryum mycophilum ATHUM6906.</title>
        <authorList>
            <person name="Christinaki A.C."/>
            <person name="Myridakis A.I."/>
            <person name="Kouvelis V.N."/>
        </authorList>
    </citation>
    <scope>NUCLEOTIDE SEQUENCE [LARGE SCALE GENOMIC DNA]</scope>
    <source>
        <strain evidence="5 6">ATHUM6906</strain>
    </source>
</reference>
<evidence type="ECO:0000256" key="2">
    <source>
        <dbReference type="ARBA" id="ARBA00023002"/>
    </source>
</evidence>
<dbReference type="InterPro" id="IPR036318">
    <property type="entry name" value="FAD-bd_PCMH-like_sf"/>
</dbReference>
<gene>
    <name evidence="5" type="ORF">PT974_04350</name>
</gene>
<keyword evidence="2" id="KW-0560">Oxidoreductase</keyword>
<evidence type="ECO:0000313" key="6">
    <source>
        <dbReference type="Proteomes" id="UP001338125"/>
    </source>
</evidence>
<name>A0ABR0SW03_9HYPO</name>
<dbReference type="InterPro" id="IPR050432">
    <property type="entry name" value="FAD-linked_Oxidoreductases_BP"/>
</dbReference>
<dbReference type="PROSITE" id="PS51387">
    <property type="entry name" value="FAD_PCMH"/>
    <property type="match status" value="1"/>
</dbReference>
<proteinExistence type="inferred from homology"/>
<evidence type="ECO:0000256" key="1">
    <source>
        <dbReference type="ARBA" id="ARBA00005466"/>
    </source>
</evidence>
<dbReference type="InterPro" id="IPR006094">
    <property type="entry name" value="Oxid_FAD_bind_N"/>
</dbReference>
<dbReference type="EMBL" id="JAVFKD010000004">
    <property type="protein sequence ID" value="KAK5995931.1"/>
    <property type="molecule type" value="Genomic_DNA"/>
</dbReference>
<keyword evidence="6" id="KW-1185">Reference proteome</keyword>
<dbReference type="Proteomes" id="UP001338125">
    <property type="component" value="Unassembled WGS sequence"/>
</dbReference>
<dbReference type="InterPro" id="IPR016166">
    <property type="entry name" value="FAD-bd_PCMH"/>
</dbReference>
<evidence type="ECO:0000256" key="3">
    <source>
        <dbReference type="SAM" id="SignalP"/>
    </source>
</evidence>
<protein>
    <submittedName>
        <fullName evidence="5">FAD-linked oxidoreductase OXR2-like protein</fullName>
    </submittedName>
</protein>
<comment type="similarity">
    <text evidence="1">Belongs to the oxygen-dependent FAD-linked oxidoreductase family.</text>
</comment>
<dbReference type="Pfam" id="PF01565">
    <property type="entry name" value="FAD_binding_4"/>
    <property type="match status" value="1"/>
</dbReference>
<organism evidence="5 6">
    <name type="scientific">Cladobotryum mycophilum</name>
    <dbReference type="NCBI Taxonomy" id="491253"/>
    <lineage>
        <taxon>Eukaryota</taxon>
        <taxon>Fungi</taxon>
        <taxon>Dikarya</taxon>
        <taxon>Ascomycota</taxon>
        <taxon>Pezizomycotina</taxon>
        <taxon>Sordariomycetes</taxon>
        <taxon>Hypocreomycetidae</taxon>
        <taxon>Hypocreales</taxon>
        <taxon>Hypocreaceae</taxon>
        <taxon>Cladobotryum</taxon>
    </lineage>
</organism>
<accession>A0ABR0SW03</accession>
<dbReference type="Gene3D" id="3.40.462.20">
    <property type="match status" value="1"/>
</dbReference>
<dbReference type="InterPro" id="IPR016169">
    <property type="entry name" value="FAD-bd_PCMH_sub2"/>
</dbReference>
<dbReference type="Gene3D" id="3.30.465.10">
    <property type="match status" value="2"/>
</dbReference>
<feature type="domain" description="FAD-binding PCMH-type" evidence="4">
    <location>
        <begin position="132"/>
        <end position="317"/>
    </location>
</feature>
<sequence length="605" mass="65309">MAKISRAPPRALALAAFAISAAAGSSSSTLPILAVPSQAWDSLNSSVSGRLHVGTPANLPCFTSYQNSWGLGDNVPNAEQCKIVEDGLSTSADLIRTFGSYHNPTFGTCMARGQKCTLSSRNPGGVHNDTCYQGTVPDYYVDAREVQDIQRSLEFAQQYKLPVTIKNTGHDYKGRSTGVNTFAIWTHNIAPAPEINENFTPESCPGSIGPVVTYGAGQVGTNLYDSLAGTGYMVNRRWFLSNCWSFGGWVAGGGHGIFSPTFGLGVDNAVQMKVVLPNGTFVTANRCQNQDVFFALRGGGGGTFGVVTETTTALHKDREFTYAFLQMNLPTDPREINEILVANAEKWSDEGWGGLYGVGGIAAGSAARFLGFNANLNIEQAQASLKPVIDYFKSFTSNATLVIDIRTLPNQHAAQNDPVLLGFLSPEAGVSLTRSSRLVPRRNFQGAEAQKQIVDILMTNGWAAVIASPTNHTLPESDKPGGPGEASITPAWRDSLWHLTYRVSWDPADPAATSPEALTNMFATISQQMDPMRAITPDGGAYQNEADVYEPDPIGSFWGAENYARLLSIKRQLDPDNLLSCWNCIGWNKSDERHQCYLNVRGEGP</sequence>
<evidence type="ECO:0000313" key="5">
    <source>
        <dbReference type="EMBL" id="KAK5995931.1"/>
    </source>
</evidence>
<dbReference type="PANTHER" id="PTHR13878:SF91">
    <property type="entry name" value="FAD BINDING DOMAIN PROTEIN (AFU_ORTHOLOGUE AFUA_6G12070)-RELATED"/>
    <property type="match status" value="1"/>
</dbReference>
<dbReference type="SUPFAM" id="SSF56176">
    <property type="entry name" value="FAD-binding/transporter-associated domain-like"/>
    <property type="match status" value="1"/>
</dbReference>
<feature type="signal peptide" evidence="3">
    <location>
        <begin position="1"/>
        <end position="23"/>
    </location>
</feature>
<comment type="caution">
    <text evidence="5">The sequence shown here is derived from an EMBL/GenBank/DDBJ whole genome shotgun (WGS) entry which is preliminary data.</text>
</comment>
<evidence type="ECO:0000259" key="4">
    <source>
        <dbReference type="PROSITE" id="PS51387"/>
    </source>
</evidence>